<proteinExistence type="predicted"/>
<evidence type="ECO:0000313" key="2">
    <source>
        <dbReference type="Proteomes" id="UP000824469"/>
    </source>
</evidence>
<dbReference type="Proteomes" id="UP000824469">
    <property type="component" value="Unassembled WGS sequence"/>
</dbReference>
<name>A0AA38FE00_TAXCH</name>
<comment type="caution">
    <text evidence="1">The sequence shown here is derived from an EMBL/GenBank/DDBJ whole genome shotgun (WGS) entry which is preliminary data.</text>
</comment>
<feature type="non-terminal residue" evidence="1">
    <location>
        <position position="54"/>
    </location>
</feature>
<feature type="non-terminal residue" evidence="1">
    <location>
        <position position="1"/>
    </location>
</feature>
<reference evidence="1 2" key="1">
    <citation type="journal article" date="2021" name="Nat. Plants">
        <title>The Taxus genome provides insights into paclitaxel biosynthesis.</title>
        <authorList>
            <person name="Xiong X."/>
            <person name="Gou J."/>
            <person name="Liao Q."/>
            <person name="Li Y."/>
            <person name="Zhou Q."/>
            <person name="Bi G."/>
            <person name="Li C."/>
            <person name="Du R."/>
            <person name="Wang X."/>
            <person name="Sun T."/>
            <person name="Guo L."/>
            <person name="Liang H."/>
            <person name="Lu P."/>
            <person name="Wu Y."/>
            <person name="Zhang Z."/>
            <person name="Ro D.K."/>
            <person name="Shang Y."/>
            <person name="Huang S."/>
            <person name="Yan J."/>
        </authorList>
    </citation>
    <scope>NUCLEOTIDE SEQUENCE [LARGE SCALE GENOMIC DNA]</scope>
    <source>
        <strain evidence="1">Ta-2019</strain>
    </source>
</reference>
<keyword evidence="2" id="KW-1185">Reference proteome</keyword>
<sequence length="54" mass="5976">LLQATCDKLKKVDHALTICTAPEALIVVKTLEEENEVHKVMMDASLGYAEHLVL</sequence>
<evidence type="ECO:0000313" key="1">
    <source>
        <dbReference type="EMBL" id="KAH9303024.1"/>
    </source>
</evidence>
<gene>
    <name evidence="1" type="ORF">KI387_014607</name>
</gene>
<protein>
    <submittedName>
        <fullName evidence="1">Uncharacterized protein</fullName>
    </submittedName>
</protein>
<organism evidence="1 2">
    <name type="scientific">Taxus chinensis</name>
    <name type="common">Chinese yew</name>
    <name type="synonym">Taxus wallichiana var. chinensis</name>
    <dbReference type="NCBI Taxonomy" id="29808"/>
    <lineage>
        <taxon>Eukaryota</taxon>
        <taxon>Viridiplantae</taxon>
        <taxon>Streptophyta</taxon>
        <taxon>Embryophyta</taxon>
        <taxon>Tracheophyta</taxon>
        <taxon>Spermatophyta</taxon>
        <taxon>Pinopsida</taxon>
        <taxon>Pinidae</taxon>
        <taxon>Conifers II</taxon>
        <taxon>Cupressales</taxon>
        <taxon>Taxaceae</taxon>
        <taxon>Taxus</taxon>
    </lineage>
</organism>
<accession>A0AA38FE00</accession>
<dbReference type="EMBL" id="JAHRHJ020000009">
    <property type="protein sequence ID" value="KAH9303024.1"/>
    <property type="molecule type" value="Genomic_DNA"/>
</dbReference>
<dbReference type="AlphaFoldDB" id="A0AA38FE00"/>